<dbReference type="Pfam" id="PF26255">
    <property type="entry name" value="Viral_env_HRPV"/>
    <property type="match status" value="1"/>
</dbReference>
<name>A0ABD5W9F3_9EURY</name>
<feature type="transmembrane region" description="Helical" evidence="1">
    <location>
        <begin position="569"/>
        <end position="592"/>
    </location>
</feature>
<evidence type="ECO:0000313" key="4">
    <source>
        <dbReference type="Proteomes" id="UP001596461"/>
    </source>
</evidence>
<dbReference type="InterPro" id="IPR058677">
    <property type="entry name" value="ORF4_N"/>
</dbReference>
<dbReference type="EMBL" id="JBHTAH010000005">
    <property type="protein sequence ID" value="MFC7069671.1"/>
    <property type="molecule type" value="Genomic_DNA"/>
</dbReference>
<dbReference type="AlphaFoldDB" id="A0ABD5W9F3"/>
<evidence type="ECO:0000256" key="1">
    <source>
        <dbReference type="SAM" id="Phobius"/>
    </source>
</evidence>
<keyword evidence="1" id="KW-0812">Transmembrane</keyword>
<sequence length="597" mass="62810">MSWCCSASACSSAAGRSSGVTVMQILPFSLTYGAVASLASATYLGVRGDDRFALVALALAVVCLAGRALVAGWRPSLPRGRLPARRTVVAPLFAVLLVTAALGAPLGSSSPVQPATATHECSTTEQLVTFSFGLTGYAADQLVRNGKCTESHRAQAIEDLEQSDANQTHLDIYTAGLQQQAETEARTAVYDNYLNDTESAAWMQAEMAIAEAYQNGSSKAVAKAKARQAIADYYSVKAINLIEASNTSIYGMESLSRIAGNESGLSAGIVYMKTNGGNHPDRPIYGNVRTETATLPNGTETGVAGIQAEGSSVENGNPVVSLLDPYATDYTSQSATSAGWTGSIRISAPDANYETQEVYDMIADHERWNKINNQNDALQSEADVFVNQTWEAYQTGQIGPEDVLSRNTQMFRYGNAALNGSESTYDVTAALSSMGLAAPELNGTGSMVVSYQGTDYNGLLLARNAPNGSWQAGTTYNTSAIDGPVLLATTGGQTLELSGEFTVTDITAETGEQITEVRTKKVVYKTSNTSELLEKMDRILELREEIESREPKAGGGATGGDGGNVLQQLAAALGVSAGLAAVVVLGALLLAIRLYTP</sequence>
<organism evidence="3 4">
    <name type="scientific">Halobaculum lipolyticum</name>
    <dbReference type="NCBI Taxonomy" id="3032001"/>
    <lineage>
        <taxon>Archaea</taxon>
        <taxon>Methanobacteriati</taxon>
        <taxon>Methanobacteriota</taxon>
        <taxon>Stenosarchaea group</taxon>
        <taxon>Halobacteria</taxon>
        <taxon>Halobacteriales</taxon>
        <taxon>Haloferacaceae</taxon>
        <taxon>Halobaculum</taxon>
    </lineage>
</organism>
<accession>A0ABD5W9F3</accession>
<dbReference type="Proteomes" id="UP001596461">
    <property type="component" value="Unassembled WGS sequence"/>
</dbReference>
<dbReference type="RefSeq" id="WP_390210346.1">
    <property type="nucleotide sequence ID" value="NZ_JBHTAH010000005.1"/>
</dbReference>
<reference evidence="3 4" key="1">
    <citation type="journal article" date="2019" name="Int. J. Syst. Evol. Microbiol.">
        <title>The Global Catalogue of Microorganisms (GCM) 10K type strain sequencing project: providing services to taxonomists for standard genome sequencing and annotation.</title>
        <authorList>
            <consortium name="The Broad Institute Genomics Platform"/>
            <consortium name="The Broad Institute Genome Sequencing Center for Infectious Disease"/>
            <person name="Wu L."/>
            <person name="Ma J."/>
        </authorList>
    </citation>
    <scope>NUCLEOTIDE SEQUENCE [LARGE SCALE GENOMIC DNA]</scope>
    <source>
        <strain evidence="3 4">DT31</strain>
    </source>
</reference>
<protein>
    <recommendedName>
        <fullName evidence="2">Envelope protein N-terminal domain-containing protein</fullName>
    </recommendedName>
</protein>
<gene>
    <name evidence="3" type="ORF">ACFQL9_08460</name>
</gene>
<keyword evidence="4" id="KW-1185">Reference proteome</keyword>
<keyword evidence="1" id="KW-1133">Transmembrane helix</keyword>
<feature type="transmembrane region" description="Helical" evidence="1">
    <location>
        <begin position="87"/>
        <end position="106"/>
    </location>
</feature>
<evidence type="ECO:0000259" key="2">
    <source>
        <dbReference type="Pfam" id="PF26255"/>
    </source>
</evidence>
<evidence type="ECO:0000313" key="3">
    <source>
        <dbReference type="EMBL" id="MFC7069671.1"/>
    </source>
</evidence>
<proteinExistence type="predicted"/>
<comment type="caution">
    <text evidence="3">The sequence shown here is derived from an EMBL/GenBank/DDBJ whole genome shotgun (WGS) entry which is preliminary data.</text>
</comment>
<feature type="transmembrane region" description="Helical" evidence="1">
    <location>
        <begin position="25"/>
        <end position="46"/>
    </location>
</feature>
<feature type="transmembrane region" description="Helical" evidence="1">
    <location>
        <begin position="52"/>
        <end position="75"/>
    </location>
</feature>
<keyword evidence="1" id="KW-0472">Membrane</keyword>
<feature type="domain" description="Envelope protein N-terminal" evidence="2">
    <location>
        <begin position="152"/>
        <end position="435"/>
    </location>
</feature>